<dbReference type="SUPFAM" id="SSF88659">
    <property type="entry name" value="Sigma3 and sigma4 domains of RNA polymerase sigma factors"/>
    <property type="match status" value="1"/>
</dbReference>
<dbReference type="NCBIfam" id="TIGR02937">
    <property type="entry name" value="sigma70-ECF"/>
    <property type="match status" value="1"/>
</dbReference>
<dbReference type="SUPFAM" id="SSF88946">
    <property type="entry name" value="Sigma2 domain of RNA polymerase sigma factors"/>
    <property type="match status" value="1"/>
</dbReference>
<dbReference type="PANTHER" id="PTHR43133">
    <property type="entry name" value="RNA POLYMERASE ECF-TYPE SIGMA FACTO"/>
    <property type="match status" value="1"/>
</dbReference>
<proteinExistence type="inferred from homology"/>
<accession>A0ABU5DUF2</accession>
<dbReference type="CDD" id="cd06171">
    <property type="entry name" value="Sigma70_r4"/>
    <property type="match status" value="1"/>
</dbReference>
<protein>
    <submittedName>
        <fullName evidence="7">Sigma-70 family RNA polymerase sigma factor</fullName>
    </submittedName>
</protein>
<evidence type="ECO:0000259" key="6">
    <source>
        <dbReference type="Pfam" id="PF08281"/>
    </source>
</evidence>
<dbReference type="EMBL" id="JAXCLX010000001">
    <property type="protein sequence ID" value="MDY0870941.1"/>
    <property type="molecule type" value="Genomic_DNA"/>
</dbReference>
<evidence type="ECO:0000256" key="1">
    <source>
        <dbReference type="ARBA" id="ARBA00010641"/>
    </source>
</evidence>
<comment type="caution">
    <text evidence="7">The sequence shown here is derived from an EMBL/GenBank/DDBJ whole genome shotgun (WGS) entry which is preliminary data.</text>
</comment>
<keyword evidence="8" id="KW-1185">Reference proteome</keyword>
<evidence type="ECO:0000256" key="2">
    <source>
        <dbReference type="ARBA" id="ARBA00023015"/>
    </source>
</evidence>
<gene>
    <name evidence="7" type="ORF">SMD31_03370</name>
</gene>
<reference evidence="7 8" key="1">
    <citation type="journal article" date="2013" name="Antonie Van Leeuwenhoek">
        <title>Dongia rigui sp. nov., isolated from freshwater of a large wetland in Korea.</title>
        <authorList>
            <person name="Baik K.S."/>
            <person name="Hwang Y.M."/>
            <person name="Choi J.S."/>
            <person name="Kwon J."/>
            <person name="Seong C.N."/>
        </authorList>
    </citation>
    <scope>NUCLEOTIDE SEQUENCE [LARGE SCALE GENOMIC DNA]</scope>
    <source>
        <strain evidence="7 8">04SU4-P</strain>
    </source>
</reference>
<evidence type="ECO:0000256" key="3">
    <source>
        <dbReference type="ARBA" id="ARBA00023082"/>
    </source>
</evidence>
<dbReference type="InterPro" id="IPR039425">
    <property type="entry name" value="RNA_pol_sigma-70-like"/>
</dbReference>
<evidence type="ECO:0000313" key="8">
    <source>
        <dbReference type="Proteomes" id="UP001271769"/>
    </source>
</evidence>
<dbReference type="InterPro" id="IPR013249">
    <property type="entry name" value="RNA_pol_sigma70_r4_t2"/>
</dbReference>
<dbReference type="Pfam" id="PF04542">
    <property type="entry name" value="Sigma70_r2"/>
    <property type="match status" value="1"/>
</dbReference>
<dbReference type="Pfam" id="PF08281">
    <property type="entry name" value="Sigma70_r4_2"/>
    <property type="match status" value="1"/>
</dbReference>
<sequence>MKEKFMDTQVTKVPMNVEAMLLDVIPHLRAFARSLTRNRDQADDLTHDAVVRALAAIDQFTPGTNFKAWMFTILRNLYYNECRKRWIKSTPLDEMGGDEPSIGPSQEANLEFNDFRRAFWQLNSDQREVLILVGASGFSYEEAAEVCNCRVGTVKSRVSRARAELKQILEQGNLLGSRGDAAPLHPDGLEEFLGRETVTTPDSIRGAGTQK</sequence>
<dbReference type="InterPro" id="IPR013324">
    <property type="entry name" value="RNA_pol_sigma_r3/r4-like"/>
</dbReference>
<dbReference type="InterPro" id="IPR014284">
    <property type="entry name" value="RNA_pol_sigma-70_dom"/>
</dbReference>
<keyword evidence="4" id="KW-0804">Transcription</keyword>
<dbReference type="PANTHER" id="PTHR43133:SF25">
    <property type="entry name" value="RNA POLYMERASE SIGMA FACTOR RFAY-RELATED"/>
    <property type="match status" value="1"/>
</dbReference>
<dbReference type="Gene3D" id="1.10.1740.10">
    <property type="match status" value="1"/>
</dbReference>
<evidence type="ECO:0000256" key="4">
    <source>
        <dbReference type="ARBA" id="ARBA00023163"/>
    </source>
</evidence>
<dbReference type="RefSeq" id="WP_320499312.1">
    <property type="nucleotide sequence ID" value="NZ_JAXCLX010000001.1"/>
</dbReference>
<comment type="similarity">
    <text evidence="1">Belongs to the sigma-70 factor family. ECF subfamily.</text>
</comment>
<name>A0ABU5DUF2_9PROT</name>
<dbReference type="Gene3D" id="1.10.10.10">
    <property type="entry name" value="Winged helix-like DNA-binding domain superfamily/Winged helix DNA-binding domain"/>
    <property type="match status" value="1"/>
</dbReference>
<keyword evidence="2" id="KW-0805">Transcription regulation</keyword>
<keyword evidence="3" id="KW-0731">Sigma factor</keyword>
<feature type="domain" description="RNA polymerase sigma-70 region 2" evidence="5">
    <location>
        <begin position="25"/>
        <end position="86"/>
    </location>
</feature>
<feature type="domain" description="RNA polymerase sigma factor 70 region 4 type 2" evidence="6">
    <location>
        <begin position="115"/>
        <end position="165"/>
    </location>
</feature>
<dbReference type="InterPro" id="IPR013325">
    <property type="entry name" value="RNA_pol_sigma_r2"/>
</dbReference>
<evidence type="ECO:0000259" key="5">
    <source>
        <dbReference type="Pfam" id="PF04542"/>
    </source>
</evidence>
<dbReference type="InterPro" id="IPR036388">
    <property type="entry name" value="WH-like_DNA-bd_sf"/>
</dbReference>
<evidence type="ECO:0000313" key="7">
    <source>
        <dbReference type="EMBL" id="MDY0870941.1"/>
    </source>
</evidence>
<dbReference type="InterPro" id="IPR007627">
    <property type="entry name" value="RNA_pol_sigma70_r2"/>
</dbReference>
<organism evidence="7 8">
    <name type="scientific">Dongia rigui</name>
    <dbReference type="NCBI Taxonomy" id="940149"/>
    <lineage>
        <taxon>Bacteria</taxon>
        <taxon>Pseudomonadati</taxon>
        <taxon>Pseudomonadota</taxon>
        <taxon>Alphaproteobacteria</taxon>
        <taxon>Rhodospirillales</taxon>
        <taxon>Dongiaceae</taxon>
        <taxon>Dongia</taxon>
    </lineage>
</organism>
<dbReference type="Proteomes" id="UP001271769">
    <property type="component" value="Unassembled WGS sequence"/>
</dbReference>